<dbReference type="EMBL" id="QDFR01000008">
    <property type="protein sequence ID" value="PVE51126.1"/>
    <property type="molecule type" value="Genomic_DNA"/>
</dbReference>
<accession>A0AA92C0A4</accession>
<dbReference type="PANTHER" id="PTHR43441:SF6">
    <property type="entry name" value="N-ACETYLTRANSFERASE DOMAIN-CONTAINING PROTEIN"/>
    <property type="match status" value="1"/>
</dbReference>
<dbReference type="InterPro" id="IPR016181">
    <property type="entry name" value="Acyl_CoA_acyltransferase"/>
</dbReference>
<evidence type="ECO:0000313" key="2">
    <source>
        <dbReference type="EMBL" id="PVE51126.1"/>
    </source>
</evidence>
<reference evidence="2 3" key="1">
    <citation type="submission" date="2018-04" db="EMBL/GenBank/DDBJ databases">
        <authorList>
            <person name="Hagen T."/>
        </authorList>
    </citation>
    <scope>NUCLEOTIDE SEQUENCE [LARGE SCALE GENOMIC DNA]</scope>
    <source>
        <strain evidence="2 3">TPD7009</strain>
    </source>
</reference>
<sequence>MEIMDVPTLTTQRFTMRGLIESDAKALFPTFSSADQCRFMSQPHFEDIATFSDWLNDKEWPGQTWIAIDRVTEEVAGRYVAFPGRDDAVLELGYITATERQRQGVARECMTALIAHIFTMGRYRKLYMEIDAENRSSIALAESLGFLREAYLRQHETTHNGVCDLLVYGLLIREWRQRQGEAS</sequence>
<dbReference type="Proteomes" id="UP000244335">
    <property type="component" value="Unassembled WGS sequence"/>
</dbReference>
<dbReference type="InterPro" id="IPR000182">
    <property type="entry name" value="GNAT_dom"/>
</dbReference>
<dbReference type="Gene3D" id="3.40.630.30">
    <property type="match status" value="1"/>
</dbReference>
<dbReference type="InterPro" id="IPR051908">
    <property type="entry name" value="Ribosomal_N-acetyltransferase"/>
</dbReference>
<protein>
    <submittedName>
        <fullName evidence="2">GNAT family N-acetyltransferase</fullName>
    </submittedName>
</protein>
<dbReference type="PANTHER" id="PTHR43441">
    <property type="entry name" value="RIBOSOMAL-PROTEIN-SERINE ACETYLTRANSFERASE"/>
    <property type="match status" value="1"/>
</dbReference>
<dbReference type="AlphaFoldDB" id="A0AA92C0A4"/>
<gene>
    <name evidence="2" type="ORF">DC430_19155</name>
</gene>
<dbReference type="PROSITE" id="PS51186">
    <property type="entry name" value="GNAT"/>
    <property type="match status" value="1"/>
</dbReference>
<dbReference type="GO" id="GO:0008999">
    <property type="term" value="F:protein-N-terminal-alanine acetyltransferase activity"/>
    <property type="evidence" value="ECO:0007669"/>
    <property type="project" value="TreeGrafter"/>
</dbReference>
<dbReference type="GO" id="GO:0005737">
    <property type="term" value="C:cytoplasm"/>
    <property type="evidence" value="ECO:0007669"/>
    <property type="project" value="TreeGrafter"/>
</dbReference>
<proteinExistence type="predicted"/>
<dbReference type="SUPFAM" id="SSF55729">
    <property type="entry name" value="Acyl-CoA N-acyltransferases (Nat)"/>
    <property type="match status" value="1"/>
</dbReference>
<dbReference type="GO" id="GO:1990189">
    <property type="term" value="F:protein N-terminal-serine acetyltransferase activity"/>
    <property type="evidence" value="ECO:0007669"/>
    <property type="project" value="TreeGrafter"/>
</dbReference>
<organism evidence="2 3">
    <name type="scientific">Rhizobium rhizogenes</name>
    <name type="common">Agrobacterium rhizogenes</name>
    <dbReference type="NCBI Taxonomy" id="359"/>
    <lineage>
        <taxon>Bacteria</taxon>
        <taxon>Pseudomonadati</taxon>
        <taxon>Pseudomonadota</taxon>
        <taxon>Alphaproteobacteria</taxon>
        <taxon>Hyphomicrobiales</taxon>
        <taxon>Rhizobiaceae</taxon>
        <taxon>Rhizobium/Agrobacterium group</taxon>
        <taxon>Rhizobium</taxon>
    </lineage>
</organism>
<name>A0AA92C0A4_RHIRH</name>
<evidence type="ECO:0000259" key="1">
    <source>
        <dbReference type="PROSITE" id="PS51186"/>
    </source>
</evidence>
<comment type="caution">
    <text evidence="2">The sequence shown here is derived from an EMBL/GenBank/DDBJ whole genome shotgun (WGS) entry which is preliminary data.</text>
</comment>
<dbReference type="Pfam" id="PF13302">
    <property type="entry name" value="Acetyltransf_3"/>
    <property type="match status" value="1"/>
</dbReference>
<feature type="domain" description="N-acetyltransferase" evidence="1">
    <location>
        <begin position="14"/>
        <end position="173"/>
    </location>
</feature>
<evidence type="ECO:0000313" key="3">
    <source>
        <dbReference type="Proteomes" id="UP000244335"/>
    </source>
</evidence>